<dbReference type="Proteomes" id="UP000438914">
    <property type="component" value="Unassembled WGS sequence"/>
</dbReference>
<accession>A0A7K0KHV1</accession>
<proteinExistence type="predicted"/>
<dbReference type="RefSeq" id="WP_336509612.1">
    <property type="nucleotide sequence ID" value="NZ_VUNG01000040.1"/>
</dbReference>
<sequence>MKATEQTTQQLDRFFRKVAEKFPSQCDNAIMTDIHVRTNQETGELTAFDDDDQEITRCVVEQWINQKDEDFYDGVTLILRRYLKKNHCNVESMGILKPYSIVLENEDKEHIAELFVADDDTVIVGGDIMKGLDEDLNAFFKELMKDTK</sequence>
<dbReference type="AlphaFoldDB" id="A0A7K0KHV1"/>
<organism evidence="1 2">
    <name type="scientific">Hallella mizrahii</name>
    <dbReference type="NCBI Taxonomy" id="2606637"/>
    <lineage>
        <taxon>Bacteria</taxon>
        <taxon>Pseudomonadati</taxon>
        <taxon>Bacteroidota</taxon>
        <taxon>Bacteroidia</taxon>
        <taxon>Bacteroidales</taxon>
        <taxon>Prevotellaceae</taxon>
        <taxon>Hallella</taxon>
    </lineage>
</organism>
<evidence type="ECO:0000313" key="2">
    <source>
        <dbReference type="Proteomes" id="UP000438914"/>
    </source>
</evidence>
<keyword evidence="2" id="KW-1185">Reference proteome</keyword>
<reference evidence="1 2" key="1">
    <citation type="submission" date="2019-08" db="EMBL/GenBank/DDBJ databases">
        <title>In-depth cultivation of the pig gut microbiome towards novel bacterial diversity and tailored functional studies.</title>
        <authorList>
            <person name="Wylensek D."/>
            <person name="Hitch T.C.A."/>
            <person name="Clavel T."/>
        </authorList>
    </citation>
    <scope>NUCLEOTIDE SEQUENCE [LARGE SCALE GENOMIC DNA]</scope>
    <source>
        <strain evidence="1 2">LKV-178-WT-2A</strain>
    </source>
</reference>
<comment type="caution">
    <text evidence="1">The sequence shown here is derived from an EMBL/GenBank/DDBJ whole genome shotgun (WGS) entry which is preliminary data.</text>
</comment>
<name>A0A7K0KHV1_9BACT</name>
<evidence type="ECO:0000313" key="1">
    <source>
        <dbReference type="EMBL" id="MST85523.1"/>
    </source>
</evidence>
<gene>
    <name evidence="1" type="ORF">FYJ73_12745</name>
</gene>
<protein>
    <submittedName>
        <fullName evidence="1">Uncharacterized protein</fullName>
    </submittedName>
</protein>
<dbReference type="EMBL" id="VUNG01000040">
    <property type="protein sequence ID" value="MST85523.1"/>
    <property type="molecule type" value="Genomic_DNA"/>
</dbReference>